<evidence type="ECO:0000313" key="4">
    <source>
        <dbReference type="Proteomes" id="UP001139089"/>
    </source>
</evidence>
<evidence type="ECO:0000313" key="3">
    <source>
        <dbReference type="EMBL" id="MCD7111677.1"/>
    </source>
</evidence>
<dbReference type="SUPFAM" id="SSF81301">
    <property type="entry name" value="Nucleotidyltransferase"/>
    <property type="match status" value="1"/>
</dbReference>
<dbReference type="InterPro" id="IPR043519">
    <property type="entry name" value="NT_sf"/>
</dbReference>
<dbReference type="PANTHER" id="PTHR47837">
    <property type="entry name" value="GTP PYROPHOSPHOKINASE YJBM"/>
    <property type="match status" value="1"/>
</dbReference>
<dbReference type="GO" id="GO:0015969">
    <property type="term" value="P:guanosine tetraphosphate metabolic process"/>
    <property type="evidence" value="ECO:0007669"/>
    <property type="project" value="InterPro"/>
</dbReference>
<name>A0A9X1NV67_9HYPH</name>
<dbReference type="PANTHER" id="PTHR47837:SF1">
    <property type="entry name" value="GTP PYROPHOSPHOKINASE YJBM"/>
    <property type="match status" value="1"/>
</dbReference>
<protein>
    <submittedName>
        <fullName evidence="3">RelA/SpoT domain-containing protein</fullName>
    </submittedName>
</protein>
<dbReference type="InterPro" id="IPR007685">
    <property type="entry name" value="RelA_SpoT"/>
</dbReference>
<evidence type="ECO:0000256" key="1">
    <source>
        <dbReference type="SAM" id="MobiDB-lite"/>
    </source>
</evidence>
<organism evidence="3 4">
    <name type="scientific">Rhizobium quercicola</name>
    <dbReference type="NCBI Taxonomy" id="2901226"/>
    <lineage>
        <taxon>Bacteria</taxon>
        <taxon>Pseudomonadati</taxon>
        <taxon>Pseudomonadota</taxon>
        <taxon>Alphaproteobacteria</taxon>
        <taxon>Hyphomicrobiales</taxon>
        <taxon>Rhizobiaceae</taxon>
        <taxon>Rhizobium/Agrobacterium group</taxon>
        <taxon>Rhizobium</taxon>
    </lineage>
</organism>
<sequence>MAWAIPEYERKDVDLAGKRIGKQKLPVGSPQVGDALAILNNWRSAHAYPLNTFQITLRNKSKKFEHEVIVAQRTKRLESIHAKLARQPSMRMSQMQDIAGCRAVLKSMTNVRKLVELYKNSRFEHQLRSEKDYITNPRPDRHSGFPNRLIADS</sequence>
<comment type="caution">
    <text evidence="3">The sequence shown here is derived from an EMBL/GenBank/DDBJ whole genome shotgun (WGS) entry which is preliminary data.</text>
</comment>
<gene>
    <name evidence="3" type="ORF">LRX75_21840</name>
</gene>
<dbReference type="EMBL" id="JAJOZR010000019">
    <property type="protein sequence ID" value="MCD7111677.1"/>
    <property type="molecule type" value="Genomic_DNA"/>
</dbReference>
<dbReference type="CDD" id="cd05399">
    <property type="entry name" value="NT_Rel-Spo_like"/>
    <property type="match status" value="1"/>
</dbReference>
<evidence type="ECO:0000259" key="2">
    <source>
        <dbReference type="Pfam" id="PF04607"/>
    </source>
</evidence>
<dbReference type="AlphaFoldDB" id="A0A9X1NV67"/>
<dbReference type="Proteomes" id="UP001139089">
    <property type="component" value="Unassembled WGS sequence"/>
</dbReference>
<feature type="compositionally biased region" description="Basic and acidic residues" evidence="1">
    <location>
        <begin position="129"/>
        <end position="143"/>
    </location>
</feature>
<reference evidence="3" key="1">
    <citation type="submission" date="2021-12" db="EMBL/GenBank/DDBJ databases">
        <authorList>
            <person name="Li Y."/>
        </authorList>
    </citation>
    <scope>NUCLEOTIDE SEQUENCE</scope>
    <source>
        <strain evidence="3">DKSPLA3</strain>
    </source>
</reference>
<feature type="region of interest" description="Disordered" evidence="1">
    <location>
        <begin position="129"/>
        <end position="153"/>
    </location>
</feature>
<dbReference type="Gene3D" id="3.30.460.10">
    <property type="entry name" value="Beta Polymerase, domain 2"/>
    <property type="match status" value="1"/>
</dbReference>
<feature type="domain" description="RelA/SpoT" evidence="2">
    <location>
        <begin position="72"/>
        <end position="140"/>
    </location>
</feature>
<proteinExistence type="predicted"/>
<accession>A0A9X1NV67</accession>
<dbReference type="Pfam" id="PF04607">
    <property type="entry name" value="RelA_SpoT"/>
    <property type="match status" value="1"/>
</dbReference>
<dbReference type="InterPro" id="IPR052366">
    <property type="entry name" value="GTP_Pyrophosphokinase"/>
</dbReference>
<dbReference type="RefSeq" id="WP_231816742.1">
    <property type="nucleotide sequence ID" value="NZ_JAJOZR010000019.1"/>
</dbReference>
<keyword evidence="4" id="KW-1185">Reference proteome</keyword>